<evidence type="ECO:0000313" key="4">
    <source>
        <dbReference type="Proteomes" id="UP000199308"/>
    </source>
</evidence>
<dbReference type="AlphaFoldDB" id="A0A1I0CXJ2"/>
<gene>
    <name evidence="3" type="ORF">SAMN05660429_01354</name>
</gene>
<sequence>MKKLIASVFALLATLSFTANAGLITYVKKTTNDGVYSITQAQADFLGVSDADHIAFLRLREGNGITWDVGDYFDPTTVFNSTGNDAKILGLFNGLNGDLSYVGGSFAAFTMATIQVDSSGFYQGIMFAFNSASGNIVFNGTSTFNSGQSRGAIGSVVPTGARVDVPEPESLALLSLALLGLVAVRKHKRR</sequence>
<evidence type="ECO:0000256" key="1">
    <source>
        <dbReference type="SAM" id="SignalP"/>
    </source>
</evidence>
<keyword evidence="1" id="KW-0732">Signal</keyword>
<reference evidence="3 4" key="1">
    <citation type="submission" date="2016-10" db="EMBL/GenBank/DDBJ databases">
        <authorList>
            <person name="de Groot N.N."/>
        </authorList>
    </citation>
    <scope>NUCLEOTIDE SEQUENCE [LARGE SCALE GENOMIC DNA]</scope>
    <source>
        <strain evidence="3 4">DSM 19706</strain>
    </source>
</reference>
<proteinExistence type="predicted"/>
<evidence type="ECO:0000259" key="2">
    <source>
        <dbReference type="Pfam" id="PF07589"/>
    </source>
</evidence>
<accession>A0A1I0CXJ2</accession>
<dbReference type="Proteomes" id="UP000199308">
    <property type="component" value="Unassembled WGS sequence"/>
</dbReference>
<dbReference type="RefSeq" id="WP_093328704.1">
    <property type="nucleotide sequence ID" value="NZ_AP027363.1"/>
</dbReference>
<dbReference type="EMBL" id="FOHK01000005">
    <property type="protein sequence ID" value="SET24035.1"/>
    <property type="molecule type" value="Genomic_DNA"/>
</dbReference>
<dbReference type="InterPro" id="IPR013424">
    <property type="entry name" value="Ice-binding_C"/>
</dbReference>
<dbReference type="NCBIfam" id="TIGR02595">
    <property type="entry name" value="PEP_CTERM"/>
    <property type="match status" value="1"/>
</dbReference>
<feature type="domain" description="Ice-binding protein C-terminal" evidence="2">
    <location>
        <begin position="164"/>
        <end position="186"/>
    </location>
</feature>
<evidence type="ECO:0000313" key="3">
    <source>
        <dbReference type="EMBL" id="SET24035.1"/>
    </source>
</evidence>
<dbReference type="Pfam" id="PF07589">
    <property type="entry name" value="PEP-CTERM"/>
    <property type="match status" value="1"/>
</dbReference>
<feature type="chain" id="PRO_5011686525" evidence="1">
    <location>
        <begin position="22"/>
        <end position="190"/>
    </location>
</feature>
<protein>
    <submittedName>
        <fullName evidence="3">PEP-CTERM protein-sorting domain-containing protein</fullName>
    </submittedName>
</protein>
<organism evidence="3 4">
    <name type="scientific">Thalassotalea agarivorans</name>
    <name type="common">Thalassomonas agarivorans</name>
    <dbReference type="NCBI Taxonomy" id="349064"/>
    <lineage>
        <taxon>Bacteria</taxon>
        <taxon>Pseudomonadati</taxon>
        <taxon>Pseudomonadota</taxon>
        <taxon>Gammaproteobacteria</taxon>
        <taxon>Alteromonadales</taxon>
        <taxon>Colwelliaceae</taxon>
        <taxon>Thalassotalea</taxon>
    </lineage>
</organism>
<keyword evidence="4" id="KW-1185">Reference proteome</keyword>
<feature type="signal peptide" evidence="1">
    <location>
        <begin position="1"/>
        <end position="21"/>
    </location>
</feature>
<name>A0A1I0CXJ2_THASX</name>